<accession>A0A6A7BGB5</accession>
<sequence>MPASLGSKDSTSVYFSCRSALSTARRRRKHRVMSTSDEQLDEKRPSDDGIVVGAVDKALTGEQPALEQPVLEQLAKGQASVEQTADGKTAAAQPVGERSEDASITEKQTVQMQPSKKLRADARPVEEQPVIKWSTKRRSAAASTAAKEQQSRKWRAISRPTEESETTATSMFRNYLQAQEQLRVPSDNTRSQQPSELRFASGRQSNSRPSFIQTTTSSFCEGRVPLENPEIADRKRRYRQDTMVNQHMRTYARQTQHAIDHDSSLARADPVQPPVRKREGVGFSYSDSLFQSFQSFVNAEEESLHQVVDQSTQSPPRSAPATKHQNPFEVIGLKSSLPQRKSMNEESRHTQLSFSSTASTALNGSFDDMVVMREIGSFYIDRPQRILPCTVATREDTIRLRADAKFLFDKYAESADVQAALLIRLERMVLTAQDEVARKDVEPPTLVSHALKLHDYLLRTQRDRIETGELRRAIEHEIKWAEWLAEASRTGVMHKRTGDCKCRPDWEENK</sequence>
<feature type="region of interest" description="Disordered" evidence="1">
    <location>
        <begin position="183"/>
        <end position="211"/>
    </location>
</feature>
<feature type="region of interest" description="Disordered" evidence="1">
    <location>
        <begin position="24"/>
        <end position="49"/>
    </location>
</feature>
<dbReference type="OrthoDB" id="3753493at2759"/>
<gene>
    <name evidence="2" type="ORF">T440DRAFT_417478</name>
</gene>
<protein>
    <submittedName>
        <fullName evidence="2">Uncharacterized protein</fullName>
    </submittedName>
</protein>
<evidence type="ECO:0000313" key="2">
    <source>
        <dbReference type="EMBL" id="KAF2854444.1"/>
    </source>
</evidence>
<dbReference type="Proteomes" id="UP000799423">
    <property type="component" value="Unassembled WGS sequence"/>
</dbReference>
<feature type="region of interest" description="Disordered" evidence="1">
    <location>
        <begin position="77"/>
        <end position="168"/>
    </location>
</feature>
<dbReference type="EMBL" id="MU006293">
    <property type="protein sequence ID" value="KAF2854444.1"/>
    <property type="molecule type" value="Genomic_DNA"/>
</dbReference>
<feature type="region of interest" description="Disordered" evidence="1">
    <location>
        <begin position="257"/>
        <end position="279"/>
    </location>
</feature>
<name>A0A6A7BGB5_9PLEO</name>
<feature type="compositionally biased region" description="Polar residues" evidence="1">
    <location>
        <begin position="105"/>
        <end position="114"/>
    </location>
</feature>
<feature type="region of interest" description="Disordered" evidence="1">
    <location>
        <begin position="304"/>
        <end position="328"/>
    </location>
</feature>
<organism evidence="2 3">
    <name type="scientific">Plenodomus tracheiphilus IPT5</name>
    <dbReference type="NCBI Taxonomy" id="1408161"/>
    <lineage>
        <taxon>Eukaryota</taxon>
        <taxon>Fungi</taxon>
        <taxon>Dikarya</taxon>
        <taxon>Ascomycota</taxon>
        <taxon>Pezizomycotina</taxon>
        <taxon>Dothideomycetes</taxon>
        <taxon>Pleosporomycetidae</taxon>
        <taxon>Pleosporales</taxon>
        <taxon>Pleosporineae</taxon>
        <taxon>Leptosphaeriaceae</taxon>
        <taxon>Plenodomus</taxon>
    </lineage>
</organism>
<feature type="compositionally biased region" description="Polar residues" evidence="1">
    <location>
        <begin position="202"/>
        <end position="211"/>
    </location>
</feature>
<feature type="compositionally biased region" description="Polar residues" evidence="1">
    <location>
        <begin position="183"/>
        <end position="195"/>
    </location>
</feature>
<proteinExistence type="predicted"/>
<keyword evidence="3" id="KW-1185">Reference proteome</keyword>
<evidence type="ECO:0000256" key="1">
    <source>
        <dbReference type="SAM" id="MobiDB-lite"/>
    </source>
</evidence>
<dbReference type="AlphaFoldDB" id="A0A6A7BGB5"/>
<reference evidence="2" key="1">
    <citation type="submission" date="2020-01" db="EMBL/GenBank/DDBJ databases">
        <authorList>
            <consortium name="DOE Joint Genome Institute"/>
            <person name="Haridas S."/>
            <person name="Albert R."/>
            <person name="Binder M."/>
            <person name="Bloem J."/>
            <person name="Labutti K."/>
            <person name="Salamov A."/>
            <person name="Andreopoulos B."/>
            <person name="Baker S.E."/>
            <person name="Barry K."/>
            <person name="Bills G."/>
            <person name="Bluhm B.H."/>
            <person name="Cannon C."/>
            <person name="Castanera R."/>
            <person name="Culley D.E."/>
            <person name="Daum C."/>
            <person name="Ezra D."/>
            <person name="Gonzalez J.B."/>
            <person name="Henrissat B."/>
            <person name="Kuo A."/>
            <person name="Liang C."/>
            <person name="Lipzen A."/>
            <person name="Lutzoni F."/>
            <person name="Magnuson J."/>
            <person name="Mondo S."/>
            <person name="Nolan M."/>
            <person name="Ohm R."/>
            <person name="Pangilinan J."/>
            <person name="Park H.-J."/>
            <person name="Ramirez L."/>
            <person name="Alfaro M."/>
            <person name="Sun H."/>
            <person name="Tritt A."/>
            <person name="Yoshinaga Y."/>
            <person name="Zwiers L.-H."/>
            <person name="Turgeon B.G."/>
            <person name="Goodwin S.B."/>
            <person name="Spatafora J.W."/>
            <person name="Crous P.W."/>
            <person name="Grigoriev I.V."/>
        </authorList>
    </citation>
    <scope>NUCLEOTIDE SEQUENCE</scope>
    <source>
        <strain evidence="2">IPT5</strain>
    </source>
</reference>
<evidence type="ECO:0000313" key="3">
    <source>
        <dbReference type="Proteomes" id="UP000799423"/>
    </source>
</evidence>